<proteinExistence type="predicted"/>
<sequence>MKELILTTYTREEFLDLVKEAIRSELSQFPPNTPKQTDKPLTIEEASEFLNLTKATLYGKVSRREIPVMKRGKKLYFSMSDLIAYLDKGRVKTFEELNEEAQIFLNRRKLRR</sequence>
<accession>A0ABQ6PXE3</accession>
<dbReference type="Proteomes" id="UP001307705">
    <property type="component" value="Unassembled WGS sequence"/>
</dbReference>
<feature type="domain" description="Helix-turn-helix" evidence="1">
    <location>
        <begin position="41"/>
        <end position="89"/>
    </location>
</feature>
<gene>
    <name evidence="2" type="ORF">Ataiwa_01870</name>
</gene>
<evidence type="ECO:0000313" key="2">
    <source>
        <dbReference type="EMBL" id="GMQ31915.1"/>
    </source>
</evidence>
<comment type="caution">
    <text evidence="2">The sequence shown here is derived from an EMBL/GenBank/DDBJ whole genome shotgun (WGS) entry which is preliminary data.</text>
</comment>
<evidence type="ECO:0000313" key="3">
    <source>
        <dbReference type="Proteomes" id="UP001307705"/>
    </source>
</evidence>
<dbReference type="InterPro" id="IPR041657">
    <property type="entry name" value="HTH_17"/>
</dbReference>
<dbReference type="Pfam" id="PF12728">
    <property type="entry name" value="HTH_17"/>
    <property type="match status" value="1"/>
</dbReference>
<evidence type="ECO:0000259" key="1">
    <source>
        <dbReference type="Pfam" id="PF12728"/>
    </source>
</evidence>
<name>A0ABQ6PXE3_9BACT</name>
<protein>
    <recommendedName>
        <fullName evidence="1">Helix-turn-helix domain-containing protein</fullName>
    </recommendedName>
</protein>
<reference evidence="2 3" key="1">
    <citation type="submission" date="2023-08" db="EMBL/GenBank/DDBJ databases">
        <title>Draft genome sequence of Algoriphagus taiwanensis.</title>
        <authorList>
            <person name="Takatani N."/>
            <person name="Hosokawa M."/>
            <person name="Sawabe T."/>
        </authorList>
    </citation>
    <scope>NUCLEOTIDE SEQUENCE [LARGE SCALE GENOMIC DNA]</scope>
    <source>
        <strain evidence="2 3">JCM 19755</strain>
    </source>
</reference>
<dbReference type="NCBIfam" id="TIGR01764">
    <property type="entry name" value="excise"/>
    <property type="match status" value="1"/>
</dbReference>
<keyword evidence="3" id="KW-1185">Reference proteome</keyword>
<dbReference type="InterPro" id="IPR010093">
    <property type="entry name" value="SinI_DNA-bd"/>
</dbReference>
<organism evidence="2 3">
    <name type="scientific">Algoriphagus taiwanensis</name>
    <dbReference type="NCBI Taxonomy" id="1445656"/>
    <lineage>
        <taxon>Bacteria</taxon>
        <taxon>Pseudomonadati</taxon>
        <taxon>Bacteroidota</taxon>
        <taxon>Cytophagia</taxon>
        <taxon>Cytophagales</taxon>
        <taxon>Cyclobacteriaceae</taxon>
        <taxon>Algoriphagus</taxon>
    </lineage>
</organism>
<dbReference type="RefSeq" id="WP_338226764.1">
    <property type="nucleotide sequence ID" value="NZ_BTPE01000001.1"/>
</dbReference>
<dbReference type="EMBL" id="BTPE01000001">
    <property type="protein sequence ID" value="GMQ31915.1"/>
    <property type="molecule type" value="Genomic_DNA"/>
</dbReference>